<proteinExistence type="predicted"/>
<evidence type="ECO:0000313" key="8">
    <source>
        <dbReference type="Proteomes" id="UP000239709"/>
    </source>
</evidence>
<dbReference type="OrthoDB" id="9806880at2"/>
<evidence type="ECO:0000259" key="6">
    <source>
        <dbReference type="SMART" id="SM00563"/>
    </source>
</evidence>
<dbReference type="CDD" id="cd07989">
    <property type="entry name" value="LPLAT_AGPAT-like"/>
    <property type="match status" value="1"/>
</dbReference>
<organism evidence="7 8">
    <name type="scientific">Ottowia oryzae</name>
    <dbReference type="NCBI Taxonomy" id="2109914"/>
    <lineage>
        <taxon>Bacteria</taxon>
        <taxon>Pseudomonadati</taxon>
        <taxon>Pseudomonadota</taxon>
        <taxon>Betaproteobacteria</taxon>
        <taxon>Burkholderiales</taxon>
        <taxon>Comamonadaceae</taxon>
        <taxon>Ottowia</taxon>
    </lineage>
</organism>
<dbReference type="SUPFAM" id="SSF69593">
    <property type="entry name" value="Glycerol-3-phosphate (1)-acyltransferase"/>
    <property type="match status" value="1"/>
</dbReference>
<comment type="pathway">
    <text evidence="1">Lipid metabolism.</text>
</comment>
<keyword evidence="5 7" id="KW-0012">Acyltransferase</keyword>
<reference evidence="7 8" key="1">
    <citation type="submission" date="2018-03" db="EMBL/GenBank/DDBJ databases">
        <title>Genome sequencing of Ottowia sp.</title>
        <authorList>
            <person name="Kim S.-J."/>
            <person name="Heo J."/>
            <person name="Kwon S.-W."/>
        </authorList>
    </citation>
    <scope>NUCLEOTIDE SEQUENCE [LARGE SCALE GENOMIC DNA]</scope>
    <source>
        <strain evidence="7 8">KADR8-3</strain>
    </source>
</reference>
<dbReference type="RefSeq" id="WP_106702566.1">
    <property type="nucleotide sequence ID" value="NZ_CP027666.1"/>
</dbReference>
<keyword evidence="8" id="KW-1185">Reference proteome</keyword>
<dbReference type="EMBL" id="CP027666">
    <property type="protein sequence ID" value="AVO34010.1"/>
    <property type="molecule type" value="Genomic_DNA"/>
</dbReference>
<evidence type="ECO:0000313" key="7">
    <source>
        <dbReference type="EMBL" id="AVO34010.1"/>
    </source>
</evidence>
<keyword evidence="3 7" id="KW-0808">Transferase</keyword>
<dbReference type="AlphaFoldDB" id="A0A2S0MDV4"/>
<dbReference type="SMART" id="SM00563">
    <property type="entry name" value="PlsC"/>
    <property type="match status" value="1"/>
</dbReference>
<dbReference type="PANTHER" id="PTHR10434">
    <property type="entry name" value="1-ACYL-SN-GLYCEROL-3-PHOSPHATE ACYLTRANSFERASE"/>
    <property type="match status" value="1"/>
</dbReference>
<evidence type="ECO:0000256" key="3">
    <source>
        <dbReference type="ARBA" id="ARBA00022679"/>
    </source>
</evidence>
<dbReference type="PANTHER" id="PTHR10434:SF64">
    <property type="entry name" value="1-ACYL-SN-GLYCEROL-3-PHOSPHATE ACYLTRANSFERASE-RELATED"/>
    <property type="match status" value="1"/>
</dbReference>
<evidence type="ECO:0000256" key="4">
    <source>
        <dbReference type="ARBA" id="ARBA00023098"/>
    </source>
</evidence>
<evidence type="ECO:0000256" key="1">
    <source>
        <dbReference type="ARBA" id="ARBA00005189"/>
    </source>
</evidence>
<gene>
    <name evidence="7" type="ORF">C6570_06900</name>
</gene>
<keyword evidence="2" id="KW-0444">Lipid biosynthesis</keyword>
<dbReference type="Pfam" id="PF01553">
    <property type="entry name" value="Acyltransferase"/>
    <property type="match status" value="1"/>
</dbReference>
<name>A0A2S0MDV4_9BURK</name>
<accession>A0A2S0MDV4</accession>
<evidence type="ECO:0000256" key="2">
    <source>
        <dbReference type="ARBA" id="ARBA00022516"/>
    </source>
</evidence>
<evidence type="ECO:0000256" key="5">
    <source>
        <dbReference type="ARBA" id="ARBA00023315"/>
    </source>
</evidence>
<feature type="domain" description="Phospholipid/glycerol acyltransferase" evidence="6">
    <location>
        <begin position="67"/>
        <end position="179"/>
    </location>
</feature>
<dbReference type="GO" id="GO:0006654">
    <property type="term" value="P:phosphatidic acid biosynthetic process"/>
    <property type="evidence" value="ECO:0007669"/>
    <property type="project" value="TreeGrafter"/>
</dbReference>
<keyword evidence="4" id="KW-0443">Lipid metabolism</keyword>
<protein>
    <submittedName>
        <fullName evidence="7">1-acyl-sn-glycerol-3-phosphate acyltransferase</fullName>
    </submittedName>
</protein>
<dbReference type="KEGG" id="otk:C6570_06900"/>
<sequence>MKALRASWLLLRGGAHLLGGWWTIRTRFAKLTQAQREAEVQRWAAGFLRVWRIDLQVRGTPPAGGPLMLVANHISWLDILVMHAAGFCRFVAKSDIKGWPVIGTMATEAGTLYIERESRRDALRVVHHMRDALLRGEVVGVFPEGTTSDGRTLLPFHANLIQAAISAQSSVLPVALEFVDMRTGAISMAPIYIGDQSLGGSVWRTLTTPGIRAVVSYGAPQPPQGHERREWAASLRDDVAALRGPSAGSAKL</sequence>
<dbReference type="InterPro" id="IPR002123">
    <property type="entry name" value="Plipid/glycerol_acylTrfase"/>
</dbReference>
<dbReference type="GO" id="GO:0003841">
    <property type="term" value="F:1-acylglycerol-3-phosphate O-acyltransferase activity"/>
    <property type="evidence" value="ECO:0007669"/>
    <property type="project" value="TreeGrafter"/>
</dbReference>
<dbReference type="Proteomes" id="UP000239709">
    <property type="component" value="Chromosome"/>
</dbReference>